<sequence>MVWRELIIKKKSLENGHYNLRKKHNLQLVKTGDHLNIRRNFFSRRIIDKRNNLNEYEVSAPNTHEFKKRYDKKEIEHQKIINNKIYRRLKNTQFKSPSKFVNFEQI</sequence>
<name>A0AAV2QZH4_MEGNR</name>
<keyword evidence="2" id="KW-1185">Reference proteome</keyword>
<comment type="caution">
    <text evidence="1">The sequence shown here is derived from an EMBL/GenBank/DDBJ whole genome shotgun (WGS) entry which is preliminary data.</text>
</comment>
<protein>
    <submittedName>
        <fullName evidence="1">Uncharacterized protein</fullName>
    </submittedName>
</protein>
<reference evidence="1 2" key="1">
    <citation type="submission" date="2024-05" db="EMBL/GenBank/DDBJ databases">
        <authorList>
            <person name="Wallberg A."/>
        </authorList>
    </citation>
    <scope>NUCLEOTIDE SEQUENCE [LARGE SCALE GENOMIC DNA]</scope>
</reference>
<dbReference type="Proteomes" id="UP001497623">
    <property type="component" value="Unassembled WGS sequence"/>
</dbReference>
<proteinExistence type="predicted"/>
<dbReference type="AlphaFoldDB" id="A0AAV2QZH4"/>
<evidence type="ECO:0000313" key="1">
    <source>
        <dbReference type="EMBL" id="CAL4108821.1"/>
    </source>
</evidence>
<accession>A0AAV2QZH4</accession>
<evidence type="ECO:0000313" key="2">
    <source>
        <dbReference type="Proteomes" id="UP001497623"/>
    </source>
</evidence>
<dbReference type="EMBL" id="CAXKWB010013863">
    <property type="protein sequence ID" value="CAL4108821.1"/>
    <property type="molecule type" value="Genomic_DNA"/>
</dbReference>
<organism evidence="1 2">
    <name type="scientific">Meganyctiphanes norvegica</name>
    <name type="common">Northern krill</name>
    <name type="synonym">Thysanopoda norvegica</name>
    <dbReference type="NCBI Taxonomy" id="48144"/>
    <lineage>
        <taxon>Eukaryota</taxon>
        <taxon>Metazoa</taxon>
        <taxon>Ecdysozoa</taxon>
        <taxon>Arthropoda</taxon>
        <taxon>Crustacea</taxon>
        <taxon>Multicrustacea</taxon>
        <taxon>Malacostraca</taxon>
        <taxon>Eumalacostraca</taxon>
        <taxon>Eucarida</taxon>
        <taxon>Euphausiacea</taxon>
        <taxon>Euphausiidae</taxon>
        <taxon>Meganyctiphanes</taxon>
    </lineage>
</organism>
<gene>
    <name evidence="1" type="ORF">MNOR_LOCUS18981</name>
</gene>